<dbReference type="Ensembl" id="ENSSFOT00015071313.1">
    <property type="protein sequence ID" value="ENSSFOP00015063499.1"/>
    <property type="gene ID" value="ENSSFOG00015018461.2"/>
</dbReference>
<dbReference type="PANTHER" id="PTHR22594">
    <property type="entry name" value="ASPARTYL/LYSYL-TRNA SYNTHETASE"/>
    <property type="match status" value="1"/>
</dbReference>
<dbReference type="PRINTS" id="PR01042">
    <property type="entry name" value="TRNASYNTHASP"/>
</dbReference>
<reference evidence="8" key="2">
    <citation type="submission" date="2025-08" db="UniProtKB">
        <authorList>
            <consortium name="Ensembl"/>
        </authorList>
    </citation>
    <scope>IDENTIFICATION</scope>
</reference>
<dbReference type="Proteomes" id="UP000694397">
    <property type="component" value="Chromosome 3"/>
</dbReference>
<organism evidence="8 9">
    <name type="scientific">Scleropages formosus</name>
    <name type="common">Asian bonytongue</name>
    <name type="synonym">Osteoglossum formosum</name>
    <dbReference type="NCBI Taxonomy" id="113540"/>
    <lineage>
        <taxon>Eukaryota</taxon>
        <taxon>Metazoa</taxon>
        <taxon>Chordata</taxon>
        <taxon>Craniata</taxon>
        <taxon>Vertebrata</taxon>
        <taxon>Euteleostomi</taxon>
        <taxon>Actinopterygii</taxon>
        <taxon>Neopterygii</taxon>
        <taxon>Teleostei</taxon>
        <taxon>Osteoglossocephala</taxon>
        <taxon>Osteoglossomorpha</taxon>
        <taxon>Osteoglossiformes</taxon>
        <taxon>Osteoglossidae</taxon>
        <taxon>Scleropages</taxon>
    </lineage>
</organism>
<evidence type="ECO:0000313" key="8">
    <source>
        <dbReference type="Ensembl" id="ENSSFOP00015063499.1"/>
    </source>
</evidence>
<dbReference type="InterPro" id="IPR006195">
    <property type="entry name" value="aa-tRNA-synth_II"/>
</dbReference>
<dbReference type="InterPro" id="IPR012340">
    <property type="entry name" value="NA-bd_OB-fold"/>
</dbReference>
<keyword evidence="3" id="KW-0547">Nucleotide-binding</keyword>
<reference evidence="8 9" key="1">
    <citation type="submission" date="2019-04" db="EMBL/GenBank/DDBJ databases">
        <authorList>
            <consortium name="Wellcome Sanger Institute Data Sharing"/>
        </authorList>
    </citation>
    <scope>NUCLEOTIDE SEQUENCE [LARGE SCALE GENOMIC DNA]</scope>
</reference>
<keyword evidence="6" id="KW-0030">Aminoacyl-tRNA synthetase</keyword>
<dbReference type="InterPro" id="IPR045864">
    <property type="entry name" value="aa-tRNA-synth_II/BPL/LPL"/>
</dbReference>
<dbReference type="InterPro" id="IPR004115">
    <property type="entry name" value="GAD-like_sf"/>
</dbReference>
<accession>A0A8C9VQ94</accession>
<dbReference type="PANTHER" id="PTHR22594:SF5">
    <property type="entry name" value="ASPARTATE--TRNA LIGASE, MITOCHONDRIAL"/>
    <property type="match status" value="1"/>
</dbReference>
<dbReference type="Gene3D" id="2.40.50.140">
    <property type="entry name" value="Nucleic acid-binding proteins"/>
    <property type="match status" value="2"/>
</dbReference>
<dbReference type="Pfam" id="PF00152">
    <property type="entry name" value="tRNA-synt_2"/>
    <property type="match status" value="2"/>
</dbReference>
<evidence type="ECO:0000256" key="2">
    <source>
        <dbReference type="ARBA" id="ARBA00022598"/>
    </source>
</evidence>
<dbReference type="SUPFAM" id="SSF55681">
    <property type="entry name" value="Class II aaRS and biotin synthetases"/>
    <property type="match status" value="1"/>
</dbReference>
<evidence type="ECO:0000256" key="6">
    <source>
        <dbReference type="ARBA" id="ARBA00023146"/>
    </source>
</evidence>
<keyword evidence="9" id="KW-1185">Reference proteome</keyword>
<dbReference type="PROSITE" id="PS50862">
    <property type="entry name" value="AA_TRNA_LIGASE_II"/>
    <property type="match status" value="1"/>
</dbReference>
<dbReference type="Gene3D" id="3.30.930.10">
    <property type="entry name" value="Bira Bifunctional Protein, Domain 2"/>
    <property type="match status" value="2"/>
</dbReference>
<keyword evidence="5" id="KW-0648">Protein biosynthesis</keyword>
<dbReference type="InterPro" id="IPR004364">
    <property type="entry name" value="Aa-tRNA-synt_II"/>
</dbReference>
<gene>
    <name evidence="8" type="primary">DARS2</name>
    <name evidence="8" type="synonym">dars2</name>
</gene>
<sequence>MCCFVGHNSFSVRSHTCGELRSTHVGEVVTLCGWIQYQRYIEIAKLKEFCDVPVESVVKVMGKVRRRPAGQENMNMPTGEIEVCAETVEVLNVCQKLPFEIKDFVKKTESLRMQYRYLDLRSSQMQYNLRLRSRLVMKMRDYLCNKHGFVDVETPTLFKRTPGGAKEFLVPSRDPGRFYSLPQSPQQFKQLLMVAGIDRYFQIARCYRDESSKPDRQPEFTQVDIEMSFVDQAGIQALIEGLVQHMWPDEKGSVSTPFPSMTYEEAMRDFGVDKPDTRFGMKLVNVSEVFDSTDVPFLRDTFRQPGGCVQAICVVNGAEDSSLLSHLLEALASGAPPHGGIALGLDRLLSIIVGASSIRDVIAFPKSFRGHDLMSGAPSFVSKEELRPYHIDVKWPAAVEGTEQ</sequence>
<dbReference type="GeneTree" id="ENSGT01030000234618"/>
<dbReference type="AlphaFoldDB" id="A0A8C9VQ94"/>
<dbReference type="SUPFAM" id="SSF50249">
    <property type="entry name" value="Nucleic acid-binding proteins"/>
    <property type="match status" value="1"/>
</dbReference>
<dbReference type="CDD" id="cd04317">
    <property type="entry name" value="EcAspRS_like_N"/>
    <property type="match status" value="1"/>
</dbReference>
<dbReference type="InterPro" id="IPR047089">
    <property type="entry name" value="Asp-tRNA-ligase_1_N"/>
</dbReference>
<evidence type="ECO:0000256" key="5">
    <source>
        <dbReference type="ARBA" id="ARBA00022917"/>
    </source>
</evidence>
<feature type="domain" description="Aminoacyl-transfer RNA synthetases class-II family profile" evidence="7">
    <location>
        <begin position="129"/>
        <end position="378"/>
    </location>
</feature>
<evidence type="ECO:0000256" key="4">
    <source>
        <dbReference type="ARBA" id="ARBA00022840"/>
    </source>
</evidence>
<dbReference type="InterPro" id="IPR002312">
    <property type="entry name" value="Asp/Asn-tRNA-synth_IIb"/>
</dbReference>
<dbReference type="GO" id="GO:0004815">
    <property type="term" value="F:aspartate-tRNA ligase activity"/>
    <property type="evidence" value="ECO:0007669"/>
    <property type="project" value="TreeGrafter"/>
</dbReference>
<evidence type="ECO:0000313" key="9">
    <source>
        <dbReference type="Proteomes" id="UP000694397"/>
    </source>
</evidence>
<protein>
    <submittedName>
        <fullName evidence="8">Aspartyl-tRNA synthetase 2, mitochondrial</fullName>
    </submittedName>
</protein>
<evidence type="ECO:0000259" key="7">
    <source>
        <dbReference type="PROSITE" id="PS50862"/>
    </source>
</evidence>
<evidence type="ECO:0000256" key="3">
    <source>
        <dbReference type="ARBA" id="ARBA00022741"/>
    </source>
</evidence>
<name>A0A8C9VQ94_SCLFO</name>
<keyword evidence="4" id="KW-0067">ATP-binding</keyword>
<dbReference type="GO" id="GO:0005524">
    <property type="term" value="F:ATP binding"/>
    <property type="evidence" value="ECO:0007669"/>
    <property type="project" value="UniProtKB-KW"/>
</dbReference>
<dbReference type="Gene3D" id="3.30.1360.30">
    <property type="entry name" value="GAD-like domain"/>
    <property type="match status" value="1"/>
</dbReference>
<reference evidence="8" key="3">
    <citation type="submission" date="2025-09" db="UniProtKB">
        <authorList>
            <consortium name="Ensembl"/>
        </authorList>
    </citation>
    <scope>IDENTIFICATION</scope>
</reference>
<comment type="similarity">
    <text evidence="1">Belongs to the class-II aminoacyl-tRNA synthetase family. Type 1 subfamily.</text>
</comment>
<keyword evidence="2" id="KW-0436">Ligase</keyword>
<evidence type="ECO:0000256" key="1">
    <source>
        <dbReference type="ARBA" id="ARBA00006303"/>
    </source>
</evidence>
<dbReference type="GO" id="GO:0005739">
    <property type="term" value="C:mitochondrion"/>
    <property type="evidence" value="ECO:0007669"/>
    <property type="project" value="TreeGrafter"/>
</dbReference>
<proteinExistence type="inferred from homology"/>
<dbReference type="GO" id="GO:0006422">
    <property type="term" value="P:aspartyl-tRNA aminoacylation"/>
    <property type="evidence" value="ECO:0007669"/>
    <property type="project" value="TreeGrafter"/>
</dbReference>